<dbReference type="EMBL" id="AP011529">
    <property type="protein sequence ID" value="BAI80171.1"/>
    <property type="molecule type" value="Genomic_DNA"/>
</dbReference>
<protein>
    <submittedName>
        <fullName evidence="1">Uncharacterized protein</fullName>
    </submittedName>
</protein>
<proteinExistence type="predicted"/>
<name>D3PC48_DEFDS</name>
<dbReference type="STRING" id="639282.DEFDS_0691"/>
<reference evidence="1 2" key="1">
    <citation type="journal article" date="2010" name="DNA Res.">
        <title>Bacterial lifestyle in a deep-sea hydrothermal vent chimney revealed by the genome sequence of the thermophilic bacterium Deferribacter desulfuricans SSM1.</title>
        <authorList>
            <person name="Takaki Y."/>
            <person name="Shimamura S."/>
            <person name="Nakagawa S."/>
            <person name="Fukuhara Y."/>
            <person name="Horikawa H."/>
            <person name="Ankai A."/>
            <person name="Harada T."/>
            <person name="Hosoyama A."/>
            <person name="Oguchi A."/>
            <person name="Fukui S."/>
            <person name="Fujita N."/>
            <person name="Takami H."/>
            <person name="Takai K."/>
        </authorList>
    </citation>
    <scope>NUCLEOTIDE SEQUENCE [LARGE SCALE GENOMIC DNA]</scope>
    <source>
        <strain evidence="2">DSM 14783 / JCM 11476 / NBRC 101012 / SSM1</strain>
    </source>
</reference>
<dbReference type="eggNOG" id="ENOG50329Z8">
    <property type="taxonomic scope" value="Bacteria"/>
</dbReference>
<sequence length="137" mass="15763">MNYQITFIYLNKDLFLYEILPLLIETFESADYFIKICGNNLTIPDIAHQTTIKIIGSKKNEVKKVIIDLDNVVKNSKHLVVKPDIILNNNNHYWQLAGCLIKSFPDTSTAFFTGYLTDNNKKDLLEIFMSSKPIANF</sequence>
<dbReference type="HOGENOM" id="CLU_1861894_0_0_0"/>
<gene>
    <name evidence="1" type="ordered locus">DEFDS_0691</name>
</gene>
<dbReference type="AlphaFoldDB" id="D3PC48"/>
<accession>D3PC48</accession>
<dbReference type="KEGG" id="ddf:DEFDS_0691"/>
<dbReference type="RefSeq" id="WP_013007419.1">
    <property type="nucleotide sequence ID" value="NC_013939.1"/>
</dbReference>
<dbReference type="Proteomes" id="UP000001520">
    <property type="component" value="Chromosome"/>
</dbReference>
<organism evidence="1 2">
    <name type="scientific">Deferribacter desulfuricans (strain DSM 14783 / JCM 11476 / NBRC 101012 / SSM1)</name>
    <dbReference type="NCBI Taxonomy" id="639282"/>
    <lineage>
        <taxon>Bacteria</taxon>
        <taxon>Pseudomonadati</taxon>
        <taxon>Deferribacterota</taxon>
        <taxon>Deferribacteres</taxon>
        <taxon>Deferribacterales</taxon>
        <taxon>Deferribacteraceae</taxon>
        <taxon>Deferribacter</taxon>
    </lineage>
</organism>
<dbReference type="OrthoDB" id="9872208at2"/>
<evidence type="ECO:0000313" key="1">
    <source>
        <dbReference type="EMBL" id="BAI80171.1"/>
    </source>
</evidence>
<keyword evidence="2" id="KW-1185">Reference proteome</keyword>
<evidence type="ECO:0000313" key="2">
    <source>
        <dbReference type="Proteomes" id="UP000001520"/>
    </source>
</evidence>